<evidence type="ECO:0000313" key="2">
    <source>
        <dbReference type="Proteomes" id="UP000831947"/>
    </source>
</evidence>
<accession>A0ABY4PB85</accession>
<dbReference type="Proteomes" id="UP000831947">
    <property type="component" value="Chromosome"/>
</dbReference>
<dbReference type="PANTHER" id="PTHR38455">
    <property type="entry name" value="HYPOTHETICAL CYTOSOLIC PROTEIN"/>
    <property type="match status" value="1"/>
</dbReference>
<dbReference type="Pfam" id="PF06107">
    <property type="entry name" value="DUF951"/>
    <property type="match status" value="1"/>
</dbReference>
<dbReference type="InterPro" id="IPR009296">
    <property type="entry name" value="DUF951"/>
</dbReference>
<dbReference type="RefSeq" id="WP_249512250.1">
    <property type="nucleotide sequence ID" value="NZ_CP093365.1"/>
</dbReference>
<organism evidence="1 2">
    <name type="scientific">Bombilactobacillus thymidiniphilus</name>
    <dbReference type="NCBI Taxonomy" id="2923363"/>
    <lineage>
        <taxon>Bacteria</taxon>
        <taxon>Bacillati</taxon>
        <taxon>Bacillota</taxon>
        <taxon>Bacilli</taxon>
        <taxon>Lactobacillales</taxon>
        <taxon>Lactobacillaceae</taxon>
        <taxon>Bombilactobacillus</taxon>
    </lineage>
</organism>
<keyword evidence="2" id="KW-1185">Reference proteome</keyword>
<evidence type="ECO:0000313" key="1">
    <source>
        <dbReference type="EMBL" id="UQS83023.1"/>
    </source>
</evidence>
<sequence>MYNLGDIIMMKKPHACQNNRWEVLRLGADIKIRCLGCGHQIMMARAEFNKKYKKIITQQNEVHRDQETFYIDPRNIKSPNQLQQGVNLWH</sequence>
<proteinExistence type="predicted"/>
<dbReference type="PANTHER" id="PTHR38455:SF1">
    <property type="entry name" value="DUF951 DOMAIN-CONTAINING PROTEIN"/>
    <property type="match status" value="1"/>
</dbReference>
<protein>
    <submittedName>
        <fullName evidence="1">DUF951 domain-containing protein</fullName>
    </submittedName>
</protein>
<gene>
    <name evidence="1" type="ORF">MOO47_04365</name>
</gene>
<name>A0ABY4PB85_9LACO</name>
<reference evidence="1 2" key="1">
    <citation type="journal article" date="2022" name="Int. J. Syst. Evol. Microbiol.">
        <title>Apilactobacillus apisilvae sp. nov., Nicolia spurrieriana gen. nov. sp. nov., Bombilactobacillus folatiphilus sp. nov. and Bombilactobacillus thymidiniphilus sp. nov., four new lactic acid bacterial isolates from stingless bees Tetragonula carbonaria and Austroplebeia australis.</title>
        <authorList>
            <person name="Oliphant S.A."/>
            <person name="Watson-Haigh N.S."/>
            <person name="Sumby K.M."/>
            <person name="Gardner J."/>
            <person name="Groom S."/>
            <person name="Jiranek V."/>
        </authorList>
    </citation>
    <scope>NUCLEOTIDE SEQUENCE [LARGE SCALE GENOMIC DNA]</scope>
    <source>
        <strain evidence="1 2">SG4_A1</strain>
    </source>
</reference>
<dbReference type="EMBL" id="CP093365">
    <property type="protein sequence ID" value="UQS83023.1"/>
    <property type="molecule type" value="Genomic_DNA"/>
</dbReference>